<dbReference type="Gene3D" id="1.10.8.10">
    <property type="entry name" value="DNA helicase RuvA subunit, C-terminal domain"/>
    <property type="match status" value="3"/>
</dbReference>
<organism evidence="3">
    <name type="scientific">Pinguiococcus pyrenoidosus</name>
    <dbReference type="NCBI Taxonomy" id="172671"/>
    <lineage>
        <taxon>Eukaryota</taxon>
        <taxon>Sar</taxon>
        <taxon>Stramenopiles</taxon>
        <taxon>Ochrophyta</taxon>
        <taxon>Pinguiophyceae</taxon>
        <taxon>Pinguiochrysidales</taxon>
        <taxon>Pinguiochrysidaceae</taxon>
        <taxon>Pinguiococcus</taxon>
    </lineage>
</organism>
<feature type="domain" description="UBA" evidence="2">
    <location>
        <begin position="149"/>
        <end position="189"/>
    </location>
</feature>
<dbReference type="PANTHER" id="PTHR12948:SF3">
    <property type="entry name" value="NEDD8 ULTIMATE BUSTER 1"/>
    <property type="match status" value="1"/>
</dbReference>
<proteinExistence type="predicted"/>
<dbReference type="EMBL" id="HBEA01003079">
    <property type="protein sequence ID" value="CAD8252795.1"/>
    <property type="molecule type" value="Transcribed_RNA"/>
</dbReference>
<gene>
    <name evidence="3" type="ORF">PPYR1160_LOCUS2287</name>
</gene>
<evidence type="ECO:0000313" key="3">
    <source>
        <dbReference type="EMBL" id="CAD8252795.1"/>
    </source>
</evidence>
<name>A0A7R9U3G7_9STRA</name>
<feature type="domain" description="UBA" evidence="2">
    <location>
        <begin position="43"/>
        <end position="85"/>
    </location>
</feature>
<accession>A0A7R9U3G7</accession>
<evidence type="ECO:0000259" key="2">
    <source>
        <dbReference type="PROSITE" id="PS50030"/>
    </source>
</evidence>
<feature type="region of interest" description="Disordered" evidence="1">
    <location>
        <begin position="192"/>
        <end position="212"/>
    </location>
</feature>
<dbReference type="InterPro" id="IPR039749">
    <property type="entry name" value="NUB1"/>
</dbReference>
<dbReference type="PROSITE" id="PS50030">
    <property type="entry name" value="UBA"/>
    <property type="match status" value="3"/>
</dbReference>
<dbReference type="InterPro" id="IPR009060">
    <property type="entry name" value="UBA-like_sf"/>
</dbReference>
<sequence length="212" mass="23341">MQHLIAMGFPAHDAASALRSADGDLQRALSLLISLRQGDDSKMAEDKMRKAFWLITIGYTPEQASYALKACDGDIQRAAKLLNQERLDAPRYQSGVLEIDDDTSDSTLCLSDKVAFVDVTYNPMAALIRGECGELAASASEWGMLIAKWARRQRLTRISSMGFSERDVLEALDRASDDEEEAIYWLEARRESLSGTRDAHRPPEGDADAAAG</sequence>
<evidence type="ECO:0000256" key="1">
    <source>
        <dbReference type="SAM" id="MobiDB-lite"/>
    </source>
</evidence>
<dbReference type="GO" id="GO:2000058">
    <property type="term" value="P:regulation of ubiquitin-dependent protein catabolic process"/>
    <property type="evidence" value="ECO:0007669"/>
    <property type="project" value="TreeGrafter"/>
</dbReference>
<protein>
    <recommendedName>
        <fullName evidence="2">UBA domain-containing protein</fullName>
    </recommendedName>
</protein>
<feature type="compositionally biased region" description="Basic and acidic residues" evidence="1">
    <location>
        <begin position="192"/>
        <end position="204"/>
    </location>
</feature>
<dbReference type="PANTHER" id="PTHR12948">
    <property type="entry name" value="NEDD8 ULTIMATE BUSTER-1 BS4 PROTEIN"/>
    <property type="match status" value="1"/>
</dbReference>
<dbReference type="AlphaFoldDB" id="A0A7R9U3G7"/>
<dbReference type="InterPro" id="IPR015940">
    <property type="entry name" value="UBA"/>
</dbReference>
<feature type="domain" description="UBA" evidence="2">
    <location>
        <begin position="1"/>
        <end position="35"/>
    </location>
</feature>
<dbReference type="SUPFAM" id="SSF46934">
    <property type="entry name" value="UBA-like"/>
    <property type="match status" value="3"/>
</dbReference>
<dbReference type="SMART" id="SM00165">
    <property type="entry name" value="UBA"/>
    <property type="match status" value="3"/>
</dbReference>
<dbReference type="Pfam" id="PF00627">
    <property type="entry name" value="UBA"/>
    <property type="match status" value="2"/>
</dbReference>
<reference evidence="3" key="1">
    <citation type="submission" date="2021-01" db="EMBL/GenBank/DDBJ databases">
        <authorList>
            <person name="Corre E."/>
            <person name="Pelletier E."/>
            <person name="Niang G."/>
            <person name="Scheremetjew M."/>
            <person name="Finn R."/>
            <person name="Kale V."/>
            <person name="Holt S."/>
            <person name="Cochrane G."/>
            <person name="Meng A."/>
            <person name="Brown T."/>
            <person name="Cohen L."/>
        </authorList>
    </citation>
    <scope>NUCLEOTIDE SEQUENCE</scope>
    <source>
        <strain evidence="3">CCMP2078</strain>
    </source>
</reference>